<dbReference type="Proteomes" id="UP000199548">
    <property type="component" value="Unassembled WGS sequence"/>
</dbReference>
<comment type="similarity">
    <text evidence="1">Belongs to the protein kinase superfamily. ADCK protein kinase family.</text>
</comment>
<feature type="transmembrane region" description="Helical" evidence="2">
    <location>
        <begin position="531"/>
        <end position="551"/>
    </location>
</feature>
<dbReference type="AlphaFoldDB" id="A0A1I3QNK0"/>
<dbReference type="EMBL" id="FOQU01000006">
    <property type="protein sequence ID" value="SFJ35673.1"/>
    <property type="molecule type" value="Genomic_DNA"/>
</dbReference>
<keyword evidence="5" id="KW-1185">Reference proteome</keyword>
<reference evidence="4 5" key="1">
    <citation type="submission" date="2016-10" db="EMBL/GenBank/DDBJ databases">
        <authorList>
            <person name="de Groot N.N."/>
        </authorList>
    </citation>
    <scope>NUCLEOTIDE SEQUENCE [LARGE SCALE GENOMIC DNA]</scope>
    <source>
        <strain evidence="4 5">LMG 23650</strain>
    </source>
</reference>
<keyword evidence="2" id="KW-0812">Transmembrane</keyword>
<dbReference type="InterPro" id="IPR050154">
    <property type="entry name" value="UbiB_kinase"/>
</dbReference>
<evidence type="ECO:0000313" key="5">
    <source>
        <dbReference type="Proteomes" id="UP000199548"/>
    </source>
</evidence>
<name>A0A1I3QNK0_9BURK</name>
<feature type="domain" description="ABC1 atypical kinase-like" evidence="3">
    <location>
        <begin position="128"/>
        <end position="374"/>
    </location>
</feature>
<evidence type="ECO:0000313" key="4">
    <source>
        <dbReference type="EMBL" id="SFJ35673.1"/>
    </source>
</evidence>
<accession>A0A1I3QNK0</accession>
<dbReference type="InterPro" id="IPR004147">
    <property type="entry name" value="ABC1_dom"/>
</dbReference>
<evidence type="ECO:0000259" key="3">
    <source>
        <dbReference type="Pfam" id="PF03109"/>
    </source>
</evidence>
<dbReference type="PANTHER" id="PTHR10566">
    <property type="entry name" value="CHAPERONE-ACTIVITY OF BC1 COMPLEX CABC1 -RELATED"/>
    <property type="match status" value="1"/>
</dbReference>
<gene>
    <name evidence="4" type="ORF">SAMN05192543_106477</name>
</gene>
<keyword evidence="2" id="KW-1133">Transmembrane helix</keyword>
<dbReference type="Pfam" id="PF03109">
    <property type="entry name" value="ABC1"/>
    <property type="match status" value="1"/>
</dbReference>
<protein>
    <submittedName>
        <fullName evidence="4">Ubiquinone biosynthesis protein</fullName>
    </submittedName>
</protein>
<organism evidence="4 5">
    <name type="scientific">Paraburkholderia megapolitana</name>
    <dbReference type="NCBI Taxonomy" id="420953"/>
    <lineage>
        <taxon>Bacteria</taxon>
        <taxon>Pseudomonadati</taxon>
        <taxon>Pseudomonadota</taxon>
        <taxon>Betaproteobacteria</taxon>
        <taxon>Burkholderiales</taxon>
        <taxon>Burkholderiaceae</taxon>
        <taxon>Paraburkholderia</taxon>
    </lineage>
</organism>
<keyword evidence="2" id="KW-0472">Membrane</keyword>
<evidence type="ECO:0000256" key="2">
    <source>
        <dbReference type="SAM" id="Phobius"/>
    </source>
</evidence>
<dbReference type="STRING" id="420953.SAMN05192543_106477"/>
<keyword evidence="4" id="KW-0830">Ubiquinone</keyword>
<dbReference type="PANTHER" id="PTHR10566:SF113">
    <property type="entry name" value="PROTEIN ACTIVITY OF BC1 COMPLEX KINASE 7, CHLOROPLASTIC"/>
    <property type="match status" value="1"/>
</dbReference>
<evidence type="ECO:0000256" key="1">
    <source>
        <dbReference type="ARBA" id="ARBA00009670"/>
    </source>
</evidence>
<sequence length="552" mass="61337">MSRPAWFPANLSARAALREASPPSLPSPPTDPPTMPPLFRRLILLFHLLRYGAHLLWVAAPQHHKLHWMATLVSRMHAAGDAPAGLHRALPQLGPLAGTVAQALMEHPELATGTLHDALDAVGHLEEPLPPHEVERALTAAFGRPLATLFASIDLSPAQSGFAEQTHVARLATPINGHADIAIKLVRTAQVRQIGDDVALLCWAARWLERLSGPARKLQLRSLADSFSRDLLRRFDMRAEAANLSQSGHHFDGDKRLVIPDVIWDLCTDHTLAMQRIATLPATDLVGLGEHRVNLARLAAHIVEVVTQQAFEHGFFHATLDARRVRVSIEPDTLGRLVLADFALMSSLSASEREFFVHGATALFEQDYSRLADMHRDAGHVPATTRTEVLEAELRRRSEAHFADHPHDRSAGSLFHHLLHSVLPFDGGVSPRLADAQRAFEQAEVLARALHPGVNTWHIARTALAEIARRDIDHRGWLRRLSRELPHLANIVPRMPALAARYLQQRHDHTVSRQQQQLLVDLGREYRRTRVLLWMCAVCGGLLGAWAVLVVR</sequence>
<proteinExistence type="inferred from homology"/>